<dbReference type="PRINTS" id="PR00260">
    <property type="entry name" value="CHEMTRNSDUCR"/>
</dbReference>
<dbReference type="RefSeq" id="WP_273601763.1">
    <property type="nucleotide sequence ID" value="NZ_JAQQXT010000013.1"/>
</dbReference>
<feature type="domain" description="Methyl-accepting transducer" evidence="11">
    <location>
        <begin position="268"/>
        <end position="497"/>
    </location>
</feature>
<evidence type="ECO:0000256" key="10">
    <source>
        <dbReference type="PROSITE-ProRule" id="PRU00284"/>
    </source>
</evidence>
<keyword evidence="6" id="KW-1133">Transmembrane helix</keyword>
<name>A0ABT5KI37_9BURK</name>
<keyword evidence="4" id="KW-0997">Cell inner membrane</keyword>
<evidence type="ECO:0000256" key="6">
    <source>
        <dbReference type="ARBA" id="ARBA00022989"/>
    </source>
</evidence>
<protein>
    <submittedName>
        <fullName evidence="12">Methyl-accepting chemotaxis protein</fullName>
    </submittedName>
</protein>
<dbReference type="PANTHER" id="PTHR43531:SF14">
    <property type="entry name" value="METHYL-ACCEPTING CHEMOTAXIS PROTEIN I-RELATED"/>
    <property type="match status" value="1"/>
</dbReference>
<evidence type="ECO:0000256" key="1">
    <source>
        <dbReference type="ARBA" id="ARBA00004429"/>
    </source>
</evidence>
<dbReference type="CDD" id="cd11386">
    <property type="entry name" value="MCP_signal"/>
    <property type="match status" value="1"/>
</dbReference>
<dbReference type="InterPro" id="IPR004089">
    <property type="entry name" value="MCPsignal_dom"/>
</dbReference>
<evidence type="ECO:0000256" key="9">
    <source>
        <dbReference type="ARBA" id="ARBA00029447"/>
    </source>
</evidence>
<comment type="similarity">
    <text evidence="9">Belongs to the methyl-accepting chemotaxis (MCP) protein family.</text>
</comment>
<comment type="subcellular location">
    <subcellularLocation>
        <location evidence="1">Cell inner membrane</location>
        <topology evidence="1">Multi-pass membrane protein</topology>
    </subcellularLocation>
</comment>
<sequence length="513" mass="53888">MKISTRLLLLLAILSLALLLVGGLGLYGISSSNASLKTVYEDRTITAVQIGQIESMVVSNRLAITTALADQTPQTVRAAISTVEANIATITKLWDAYLLTYLTPDEARLAKAWGADRKQFVQQGLLPAVEALKADDMPTVEKLVKTALPALFAPVKTGAEALMQLQIDVAKQEYDEAAARYSTIRWASIVAIALGLGISGLIGWLTIRAISHALGAEPAEAAAVTERVGSGDLSQALNLRFGDHSSLMARLKAMQDNLTQVVSTVRQGAEQVATSSAEIAQGNLDLSARTEQQASALEQTAASMEQLGATVRQNAESTRHANQLAASASSIAIEGGNIVGQVVETMKGINESSRKISDIISVIDGIAFQTNILALNAAVEAARAGEQGRGFAVVASEVRSLAGRSAEAAKEIKSLINDSVERVEAGTQLVDQAGVTMGEVVSSIKRVTDIMGEISSASKEQASGVAQVGEAVTQMDHTTQQNAALVEEMAASASSLRLQADDLVATVAVFRLR</sequence>
<evidence type="ECO:0000256" key="4">
    <source>
        <dbReference type="ARBA" id="ARBA00022519"/>
    </source>
</evidence>
<comment type="caution">
    <text evidence="12">The sequence shown here is derived from an EMBL/GenBank/DDBJ whole genome shotgun (WGS) entry which is preliminary data.</text>
</comment>
<dbReference type="Pfam" id="PF02203">
    <property type="entry name" value="TarH"/>
    <property type="match status" value="1"/>
</dbReference>
<evidence type="ECO:0000256" key="7">
    <source>
        <dbReference type="ARBA" id="ARBA00023136"/>
    </source>
</evidence>
<evidence type="ECO:0000259" key="11">
    <source>
        <dbReference type="PROSITE" id="PS50111"/>
    </source>
</evidence>
<evidence type="ECO:0000313" key="13">
    <source>
        <dbReference type="Proteomes" id="UP001221189"/>
    </source>
</evidence>
<dbReference type="Pfam" id="PF00015">
    <property type="entry name" value="MCPsignal"/>
    <property type="match status" value="1"/>
</dbReference>
<organism evidence="12 13">
    <name type="scientific">Roseateles albus</name>
    <dbReference type="NCBI Taxonomy" id="2987525"/>
    <lineage>
        <taxon>Bacteria</taxon>
        <taxon>Pseudomonadati</taxon>
        <taxon>Pseudomonadota</taxon>
        <taxon>Betaproteobacteria</taxon>
        <taxon>Burkholderiales</taxon>
        <taxon>Sphaerotilaceae</taxon>
        <taxon>Roseateles</taxon>
    </lineage>
</organism>
<dbReference type="Gene3D" id="1.10.287.950">
    <property type="entry name" value="Methyl-accepting chemotaxis protein"/>
    <property type="match status" value="1"/>
</dbReference>
<dbReference type="PANTHER" id="PTHR43531">
    <property type="entry name" value="PROTEIN ICFG"/>
    <property type="match status" value="1"/>
</dbReference>
<evidence type="ECO:0000256" key="3">
    <source>
        <dbReference type="ARBA" id="ARBA00022481"/>
    </source>
</evidence>
<dbReference type="SUPFAM" id="SSF58104">
    <property type="entry name" value="Methyl-accepting chemotaxis protein (MCP) signaling domain"/>
    <property type="match status" value="1"/>
</dbReference>
<dbReference type="InterPro" id="IPR051310">
    <property type="entry name" value="MCP_chemotaxis"/>
</dbReference>
<dbReference type="InterPro" id="IPR003122">
    <property type="entry name" value="Tar_rcpt_lig-bd"/>
</dbReference>
<keyword evidence="7" id="KW-0472">Membrane</keyword>
<reference evidence="12 13" key="1">
    <citation type="submission" date="2022-10" db="EMBL/GenBank/DDBJ databases">
        <title>Paucibacter sp. hw1 Genome sequencing.</title>
        <authorList>
            <person name="Park S."/>
        </authorList>
    </citation>
    <scope>NUCLEOTIDE SEQUENCE [LARGE SCALE GENOMIC DNA]</scope>
    <source>
        <strain evidence="13">hw1</strain>
    </source>
</reference>
<dbReference type="InterPro" id="IPR004090">
    <property type="entry name" value="Chemotax_Me-accpt_rcpt"/>
</dbReference>
<evidence type="ECO:0000313" key="12">
    <source>
        <dbReference type="EMBL" id="MDC8773583.1"/>
    </source>
</evidence>
<gene>
    <name evidence="12" type="ORF">PRZ03_18560</name>
</gene>
<keyword evidence="3" id="KW-0488">Methylation</keyword>
<dbReference type="PROSITE" id="PS50111">
    <property type="entry name" value="CHEMOTAXIS_TRANSDUC_2"/>
    <property type="match status" value="1"/>
</dbReference>
<keyword evidence="5" id="KW-0812">Transmembrane</keyword>
<evidence type="ECO:0000256" key="2">
    <source>
        <dbReference type="ARBA" id="ARBA00022475"/>
    </source>
</evidence>
<accession>A0ABT5KI37</accession>
<evidence type="ECO:0000256" key="8">
    <source>
        <dbReference type="ARBA" id="ARBA00023224"/>
    </source>
</evidence>
<dbReference type="Proteomes" id="UP001221189">
    <property type="component" value="Unassembled WGS sequence"/>
</dbReference>
<dbReference type="SMART" id="SM00283">
    <property type="entry name" value="MA"/>
    <property type="match status" value="1"/>
</dbReference>
<keyword evidence="8 10" id="KW-0807">Transducer</keyword>
<dbReference type="EMBL" id="JAQQXT010000013">
    <property type="protein sequence ID" value="MDC8773583.1"/>
    <property type="molecule type" value="Genomic_DNA"/>
</dbReference>
<proteinExistence type="inferred from homology"/>
<keyword evidence="2" id="KW-1003">Cell membrane</keyword>
<evidence type="ECO:0000256" key="5">
    <source>
        <dbReference type="ARBA" id="ARBA00022692"/>
    </source>
</evidence>
<keyword evidence="13" id="KW-1185">Reference proteome</keyword>